<dbReference type="PROSITE" id="PS51221">
    <property type="entry name" value="TTL"/>
    <property type="match status" value="1"/>
</dbReference>
<evidence type="ECO:0000256" key="1">
    <source>
        <dbReference type="ARBA" id="ARBA00022598"/>
    </source>
</evidence>
<dbReference type="GO" id="GO:0005524">
    <property type="term" value="F:ATP binding"/>
    <property type="evidence" value="ECO:0007669"/>
    <property type="project" value="UniProtKB-KW"/>
</dbReference>
<feature type="compositionally biased region" description="Basic and acidic residues" evidence="4">
    <location>
        <begin position="227"/>
        <end position="239"/>
    </location>
</feature>
<organism evidence="5 6">
    <name type="scientific">Phytophthora boehmeriae</name>
    <dbReference type="NCBI Taxonomy" id="109152"/>
    <lineage>
        <taxon>Eukaryota</taxon>
        <taxon>Sar</taxon>
        <taxon>Stramenopiles</taxon>
        <taxon>Oomycota</taxon>
        <taxon>Peronosporomycetes</taxon>
        <taxon>Peronosporales</taxon>
        <taxon>Peronosporaceae</taxon>
        <taxon>Phytophthora</taxon>
    </lineage>
</organism>
<reference evidence="5" key="1">
    <citation type="submission" date="2021-02" db="EMBL/GenBank/DDBJ databases">
        <authorList>
            <person name="Palmer J.M."/>
        </authorList>
    </citation>
    <scope>NUCLEOTIDE SEQUENCE</scope>
    <source>
        <strain evidence="5">SCRP23</strain>
    </source>
</reference>
<feature type="compositionally biased region" description="Polar residues" evidence="4">
    <location>
        <begin position="320"/>
        <end position="330"/>
    </location>
</feature>
<accession>A0A8T1X4M8</accession>
<feature type="region of interest" description="Disordered" evidence="4">
    <location>
        <begin position="320"/>
        <end position="339"/>
    </location>
</feature>
<dbReference type="EMBL" id="JAGDFL010000069">
    <property type="protein sequence ID" value="KAG7398859.1"/>
    <property type="molecule type" value="Genomic_DNA"/>
</dbReference>
<evidence type="ECO:0008006" key="7">
    <source>
        <dbReference type="Google" id="ProtNLM"/>
    </source>
</evidence>
<feature type="compositionally biased region" description="Basic residues" evidence="4">
    <location>
        <begin position="24"/>
        <end position="34"/>
    </location>
</feature>
<keyword evidence="1" id="KW-0436">Ligase</keyword>
<dbReference type="PANTHER" id="PTHR12241:SF155">
    <property type="entry name" value="TUBULIN-TYROSINE LIGASE FAMILY PROTEIN"/>
    <property type="match status" value="1"/>
</dbReference>
<evidence type="ECO:0000256" key="3">
    <source>
        <dbReference type="ARBA" id="ARBA00022840"/>
    </source>
</evidence>
<feature type="compositionally biased region" description="Polar residues" evidence="4">
    <location>
        <begin position="364"/>
        <end position="375"/>
    </location>
</feature>
<dbReference type="PANTHER" id="PTHR12241">
    <property type="entry name" value="TUBULIN POLYGLUTAMYLASE"/>
    <property type="match status" value="1"/>
</dbReference>
<feature type="region of interest" description="Disordered" evidence="4">
    <location>
        <begin position="1"/>
        <end position="53"/>
    </location>
</feature>
<keyword evidence="6" id="KW-1185">Reference proteome</keyword>
<dbReference type="GO" id="GO:0000226">
    <property type="term" value="P:microtubule cytoskeleton organization"/>
    <property type="evidence" value="ECO:0007669"/>
    <property type="project" value="TreeGrafter"/>
</dbReference>
<name>A0A8T1X4M8_9STRA</name>
<feature type="compositionally biased region" description="Basic and acidic residues" evidence="4">
    <location>
        <begin position="73"/>
        <end position="94"/>
    </location>
</feature>
<evidence type="ECO:0000313" key="5">
    <source>
        <dbReference type="EMBL" id="KAG7398859.1"/>
    </source>
</evidence>
<dbReference type="AlphaFoldDB" id="A0A8T1X4M8"/>
<dbReference type="GO" id="GO:0070740">
    <property type="term" value="F:tubulin-glutamic acid ligase activity"/>
    <property type="evidence" value="ECO:0007669"/>
    <property type="project" value="TreeGrafter"/>
</dbReference>
<proteinExistence type="predicted"/>
<comment type="caution">
    <text evidence="5">The sequence shown here is derived from an EMBL/GenBank/DDBJ whole genome shotgun (WGS) entry which is preliminary data.</text>
</comment>
<evidence type="ECO:0000313" key="6">
    <source>
        <dbReference type="Proteomes" id="UP000693981"/>
    </source>
</evidence>
<protein>
    <recommendedName>
        <fullName evidence="7">Tubulin-tyrosine ligase family</fullName>
    </recommendedName>
</protein>
<dbReference type="GO" id="GO:0015631">
    <property type="term" value="F:tubulin binding"/>
    <property type="evidence" value="ECO:0007669"/>
    <property type="project" value="TreeGrafter"/>
</dbReference>
<feature type="region of interest" description="Disordered" evidence="4">
    <location>
        <begin position="353"/>
        <end position="375"/>
    </location>
</feature>
<feature type="compositionally biased region" description="Acidic residues" evidence="4">
    <location>
        <begin position="103"/>
        <end position="115"/>
    </location>
</feature>
<evidence type="ECO:0000256" key="2">
    <source>
        <dbReference type="ARBA" id="ARBA00022741"/>
    </source>
</evidence>
<dbReference type="OrthoDB" id="202825at2759"/>
<feature type="compositionally biased region" description="Basic and acidic residues" evidence="4">
    <location>
        <begin position="194"/>
        <end position="203"/>
    </location>
</feature>
<dbReference type="GO" id="GO:0036064">
    <property type="term" value="C:ciliary basal body"/>
    <property type="evidence" value="ECO:0007669"/>
    <property type="project" value="TreeGrafter"/>
</dbReference>
<dbReference type="InterPro" id="IPR004344">
    <property type="entry name" value="TTL/TTLL_fam"/>
</dbReference>
<feature type="region of interest" description="Disordered" evidence="4">
    <location>
        <begin position="220"/>
        <end position="256"/>
    </location>
</feature>
<dbReference type="Pfam" id="PF03133">
    <property type="entry name" value="TTL"/>
    <property type="match status" value="2"/>
</dbReference>
<feature type="compositionally biased region" description="Basic and acidic residues" evidence="4">
    <location>
        <begin position="137"/>
        <end position="172"/>
    </location>
</feature>
<dbReference type="Proteomes" id="UP000693981">
    <property type="component" value="Unassembled WGS sequence"/>
</dbReference>
<sequence length="938" mass="105728">MVQANAAKKLASTATMEFMVTSGGRKRRRPRAPAKRTEEEEAAYRAKQLELERENRRQAAYKRLLARQALQAKRKEEHKRQKREEEQVKSHKQSDTGAKASEGDSDSESDSESEASDVSNCSESDEANEKAILLLDVEDKLTADEDEFDGRSEGGDGEDRRDDYGECDDKNLINEPIPQEEQTDGPECSYSSDDLQKESHECSSSDGQFKPLVNIKLVKDTTISASDENRDQADGDRVESTPTSIPVEDEAQAQHSEAQAIALDLQLFMASRAAAKLEQLQAEKDARYDVVTRESLVAEPTADSTTDKVISVSPEIDLTYSSTDVSSSRNDTAEDDGKYVDAKEEYKADQVSHALNDNSEDSQNDSARANGMAQSCSNPQISWVDEVRQSSAEFIAKSPENTQKDVTTLNLPRTPVAECKDYRFYFANFHCILTPVFEQYQGRNSDHSSSASSLYHRPVGPTGEHTMRLQQKLYEGWQSIMHDYATVFGPKIAAPEGMVPIAAATPWAPHYRINSTARKEVCEIVTQALENLGGGWEEHPSGLGLKTTWNLLWTWSKPRVERQTLLAWQKVNHFQHAKALTRKDCLKKHIGKYLAAGGRLRQAFDIIPLTFILPKEYVAFVNAFQERVIQEYIANPRLLDGFKFDLRLYVLVTSFNPLEAFLYDEGFVRLCTRLYEDGDLTNIFVHLTNSSIQKSNEDAIAGSANPIANVKKNTDVGSGKPDTGLKTGLQHRGEQEQTDAGGTKTTLAYLWRRLAAEGVDVEQVKRDIEEVVLKALMCGEDHIPFQVNSFDLLGYDILLDADLRPWLIEINSSPSMARENDLDYQVKDAMMLNTLRVVDPLHFDRAKLAEVIARRQRDVEEEKRRPHAYTRHPREAEEIATRQLNEDLTAILRGEVPRAYGEMPEKIGNYRRLCPHTTIHNQLMKLKRSCLRPSDRRA</sequence>
<keyword evidence="2" id="KW-0547">Nucleotide-binding</keyword>
<evidence type="ECO:0000256" key="4">
    <source>
        <dbReference type="SAM" id="MobiDB-lite"/>
    </source>
</evidence>
<keyword evidence="3" id="KW-0067">ATP-binding</keyword>
<feature type="region of interest" description="Disordered" evidence="4">
    <location>
        <begin position="711"/>
        <end position="741"/>
    </location>
</feature>
<feature type="region of interest" description="Disordered" evidence="4">
    <location>
        <begin position="70"/>
        <end position="207"/>
    </location>
</feature>
<gene>
    <name evidence="5" type="ORF">PHYBOEH_010183</name>
</gene>
<feature type="compositionally biased region" description="Basic and acidic residues" evidence="4">
    <location>
        <begin position="35"/>
        <end position="53"/>
    </location>
</feature>